<evidence type="ECO:0000313" key="2">
    <source>
        <dbReference type="EMBL" id="CAF0839572.1"/>
    </source>
</evidence>
<dbReference type="Proteomes" id="UP000677228">
    <property type="component" value="Unassembled WGS sequence"/>
</dbReference>
<reference evidence="3" key="1">
    <citation type="submission" date="2021-02" db="EMBL/GenBank/DDBJ databases">
        <authorList>
            <person name="Nowell W R."/>
        </authorList>
    </citation>
    <scope>NUCLEOTIDE SEQUENCE</scope>
</reference>
<sequence>MGNTQPLQMNHVFHPRRTARNITINILWCSGMPADVWRAQVQMGMRTEFCAPTHFVPLLIDPFIQPAPQPVLQAQQQNRQPATTSSITFDSEFGDDDNNRNKENDLYLEKMHNWLEHLLNAYVKRILIEISDLYLSEEMEKKSKTPYSETDARDYVFNPNNDKPDLLVTPTAPLVKHITPGSIDHIKMNNIGWTR</sequence>
<accession>A0A8S2HBK7</accession>
<dbReference type="EMBL" id="CAJNOK010001991">
    <property type="protein sequence ID" value="CAF0839572.1"/>
    <property type="molecule type" value="Genomic_DNA"/>
</dbReference>
<evidence type="ECO:0000313" key="4">
    <source>
        <dbReference type="Proteomes" id="UP000682733"/>
    </source>
</evidence>
<feature type="region of interest" description="Disordered" evidence="1">
    <location>
        <begin position="72"/>
        <end position="100"/>
    </location>
</feature>
<protein>
    <submittedName>
        <fullName evidence="3">Uncharacterized protein</fullName>
    </submittedName>
</protein>
<dbReference type="AlphaFoldDB" id="A0A8S2HBK7"/>
<comment type="caution">
    <text evidence="3">The sequence shown here is derived from an EMBL/GenBank/DDBJ whole genome shotgun (WGS) entry which is preliminary data.</text>
</comment>
<name>A0A8S2HBK7_9BILA</name>
<evidence type="ECO:0000313" key="3">
    <source>
        <dbReference type="EMBL" id="CAF3624550.1"/>
    </source>
</evidence>
<dbReference type="EMBL" id="CAJOBA010001993">
    <property type="protein sequence ID" value="CAF3624550.1"/>
    <property type="molecule type" value="Genomic_DNA"/>
</dbReference>
<feature type="compositionally biased region" description="Low complexity" evidence="1">
    <location>
        <begin position="72"/>
        <end position="82"/>
    </location>
</feature>
<evidence type="ECO:0000256" key="1">
    <source>
        <dbReference type="SAM" id="MobiDB-lite"/>
    </source>
</evidence>
<proteinExistence type="predicted"/>
<organism evidence="3 4">
    <name type="scientific">Didymodactylos carnosus</name>
    <dbReference type="NCBI Taxonomy" id="1234261"/>
    <lineage>
        <taxon>Eukaryota</taxon>
        <taxon>Metazoa</taxon>
        <taxon>Spiralia</taxon>
        <taxon>Gnathifera</taxon>
        <taxon>Rotifera</taxon>
        <taxon>Eurotatoria</taxon>
        <taxon>Bdelloidea</taxon>
        <taxon>Philodinida</taxon>
        <taxon>Philodinidae</taxon>
        <taxon>Didymodactylos</taxon>
    </lineage>
</organism>
<gene>
    <name evidence="2" type="ORF">OVA965_LOCUS6572</name>
    <name evidence="3" type="ORF">TMI583_LOCUS6572</name>
</gene>
<dbReference type="Proteomes" id="UP000682733">
    <property type="component" value="Unassembled WGS sequence"/>
</dbReference>